<evidence type="ECO:0000256" key="3">
    <source>
        <dbReference type="ARBA" id="ARBA00023134"/>
    </source>
</evidence>
<dbReference type="Pfam" id="PF03668">
    <property type="entry name" value="RapZ-like_N"/>
    <property type="match status" value="1"/>
</dbReference>
<dbReference type="PIRSF" id="PIRSF005052">
    <property type="entry name" value="P-loopkin"/>
    <property type="match status" value="1"/>
</dbReference>
<dbReference type="InterPro" id="IPR053930">
    <property type="entry name" value="RapZ-like_N"/>
</dbReference>
<keyword evidence="2 4" id="KW-0067">ATP-binding</keyword>
<dbReference type="GO" id="GO:0005525">
    <property type="term" value="F:GTP binding"/>
    <property type="evidence" value="ECO:0007669"/>
    <property type="project" value="UniProtKB-UniRule"/>
</dbReference>
<evidence type="ECO:0000259" key="6">
    <source>
        <dbReference type="Pfam" id="PF03668"/>
    </source>
</evidence>
<feature type="domain" description="RapZ C-terminal" evidence="7">
    <location>
        <begin position="171"/>
        <end position="290"/>
    </location>
</feature>
<dbReference type="GO" id="GO:0005524">
    <property type="term" value="F:ATP binding"/>
    <property type="evidence" value="ECO:0007669"/>
    <property type="project" value="UniProtKB-UniRule"/>
</dbReference>
<dbReference type="EMBL" id="SSMD01000001">
    <property type="protein sequence ID" value="THD76447.1"/>
    <property type="molecule type" value="Genomic_DNA"/>
</dbReference>
<evidence type="ECO:0000259" key="7">
    <source>
        <dbReference type="Pfam" id="PF22740"/>
    </source>
</evidence>
<evidence type="ECO:0000313" key="8">
    <source>
        <dbReference type="EMBL" id="THD76447.1"/>
    </source>
</evidence>
<dbReference type="InterPro" id="IPR027417">
    <property type="entry name" value="P-loop_NTPase"/>
</dbReference>
<feature type="binding site" evidence="4">
    <location>
        <begin position="65"/>
        <end position="68"/>
    </location>
    <ligand>
        <name>GTP</name>
        <dbReference type="ChEBI" id="CHEBI:37565"/>
    </ligand>
</feature>
<feature type="binding site" evidence="4">
    <location>
        <begin position="18"/>
        <end position="25"/>
    </location>
    <ligand>
        <name>ATP</name>
        <dbReference type="ChEBI" id="CHEBI:30616"/>
    </ligand>
</feature>
<evidence type="ECO:0000256" key="2">
    <source>
        <dbReference type="ARBA" id="ARBA00022840"/>
    </source>
</evidence>
<dbReference type="OrthoDB" id="9784461at2"/>
<dbReference type="HAMAP" id="MF_00636">
    <property type="entry name" value="RapZ_like"/>
    <property type="match status" value="1"/>
</dbReference>
<dbReference type="NCBIfam" id="NF003828">
    <property type="entry name" value="PRK05416.1"/>
    <property type="match status" value="1"/>
</dbReference>
<dbReference type="AlphaFoldDB" id="A0A4S3MDA1"/>
<evidence type="ECO:0000256" key="1">
    <source>
        <dbReference type="ARBA" id="ARBA00022741"/>
    </source>
</evidence>
<accession>A0A4S3MDA1</accession>
<dbReference type="PANTHER" id="PTHR30448">
    <property type="entry name" value="RNASE ADAPTER PROTEIN RAPZ"/>
    <property type="match status" value="1"/>
</dbReference>
<dbReference type="PANTHER" id="PTHR30448:SF0">
    <property type="entry name" value="RNASE ADAPTER PROTEIN RAPZ"/>
    <property type="match status" value="1"/>
</dbReference>
<protein>
    <submittedName>
        <fullName evidence="8">RNase adapter RapZ</fullName>
    </submittedName>
</protein>
<keyword evidence="9" id="KW-1185">Reference proteome</keyword>
<proteinExistence type="inferred from homology"/>
<organism evidence="8 9">
    <name type="scientific">Thalassobius vesicularis</name>
    <dbReference type="NCBI Taxonomy" id="1294297"/>
    <lineage>
        <taxon>Bacteria</taxon>
        <taxon>Pseudomonadati</taxon>
        <taxon>Pseudomonadota</taxon>
        <taxon>Alphaproteobacteria</taxon>
        <taxon>Rhodobacterales</taxon>
        <taxon>Roseobacteraceae</taxon>
        <taxon>Thalassovita</taxon>
    </lineage>
</organism>
<dbReference type="Pfam" id="PF22740">
    <property type="entry name" value="PapZ_C"/>
    <property type="match status" value="1"/>
</dbReference>
<evidence type="ECO:0000256" key="5">
    <source>
        <dbReference type="SAM" id="MobiDB-lite"/>
    </source>
</evidence>
<dbReference type="SUPFAM" id="SSF52540">
    <property type="entry name" value="P-loop containing nucleoside triphosphate hydrolases"/>
    <property type="match status" value="1"/>
</dbReference>
<name>A0A4S3MDA1_9RHOB</name>
<keyword evidence="1 4" id="KW-0547">Nucleotide-binding</keyword>
<comment type="caution">
    <text evidence="8">The sequence shown here is derived from an EMBL/GenBank/DDBJ whole genome shotgun (WGS) entry which is preliminary data.</text>
</comment>
<dbReference type="RefSeq" id="WP_136337391.1">
    <property type="nucleotide sequence ID" value="NZ_SSMD01000001.1"/>
</dbReference>
<dbReference type="InterPro" id="IPR005337">
    <property type="entry name" value="RapZ-like"/>
</dbReference>
<keyword evidence="3 4" id="KW-0342">GTP-binding</keyword>
<dbReference type="InterPro" id="IPR053931">
    <property type="entry name" value="RapZ_C"/>
</dbReference>
<gene>
    <name evidence="8" type="primary">rapZ</name>
    <name evidence="8" type="ORF">E7681_00985</name>
</gene>
<evidence type="ECO:0000313" key="9">
    <source>
        <dbReference type="Proteomes" id="UP000306113"/>
    </source>
</evidence>
<reference evidence="8 9" key="1">
    <citation type="submission" date="2019-04" db="EMBL/GenBank/DDBJ databases">
        <title>Draft genome sequence of Youngimonas vesicularis.</title>
        <authorList>
            <person name="Hameed A."/>
        </authorList>
    </citation>
    <scope>NUCLEOTIDE SEQUENCE [LARGE SCALE GENOMIC DNA]</scope>
    <source>
        <strain evidence="8 9">CC-AMW-E</strain>
    </source>
</reference>
<evidence type="ECO:0000256" key="4">
    <source>
        <dbReference type="HAMAP-Rule" id="MF_00636"/>
    </source>
</evidence>
<sequence length="314" mass="34972">MTEQTPSRPNKRIVLVTGPSGAGRSTAIRTLEDMGYEAIDNLPLSLLPRLLEGPPLNSDLALGLDVRNRDFSVNALIETIDRLSDMPDIRPEVLYLDCRQDVLLRRFSETRRRHPMAPAESPDQGIQRECDLLVPIMARADILIDSSELTPHDLKAEVERLFSGEKGTHLAVSVNSFSYKRGLPRGMDMVLDCRFLRNPYWDASLRGLDGRSGAVADYVAQDARFDGFFQRVLDLAEMLLPAYRDEGKAHFAIGFGCTGGQHRSVTMAEKLSKALAERGWQVSTRHREIERKANAAPQPPGFGSVIAKMKEDNA</sequence>
<feature type="region of interest" description="Disordered" evidence="5">
    <location>
        <begin position="294"/>
        <end position="314"/>
    </location>
</feature>
<dbReference type="Proteomes" id="UP000306113">
    <property type="component" value="Unassembled WGS sequence"/>
</dbReference>
<feature type="domain" description="RapZ-like N-terminal" evidence="6">
    <location>
        <begin position="13"/>
        <end position="165"/>
    </location>
</feature>